<organism evidence="5 6">
    <name type="scientific">Imtechella halotolerans K1</name>
    <dbReference type="NCBI Taxonomy" id="946077"/>
    <lineage>
        <taxon>Bacteria</taxon>
        <taxon>Pseudomonadati</taxon>
        <taxon>Bacteroidota</taxon>
        <taxon>Flavobacteriia</taxon>
        <taxon>Flavobacteriales</taxon>
        <taxon>Flavobacteriaceae</taxon>
        <taxon>Imtechella</taxon>
    </lineage>
</organism>
<dbReference type="InterPro" id="IPR017853">
    <property type="entry name" value="GH"/>
</dbReference>
<dbReference type="PANTHER" id="PTHR34135">
    <property type="entry name" value="LYSOZYME"/>
    <property type="match status" value="1"/>
</dbReference>
<dbReference type="CDD" id="cd06524">
    <property type="entry name" value="GH25_YegX-like"/>
    <property type="match status" value="1"/>
</dbReference>
<dbReference type="Proteomes" id="UP000005938">
    <property type="component" value="Unassembled WGS sequence"/>
</dbReference>
<comment type="caution">
    <text evidence="5">The sequence shown here is derived from an EMBL/GenBank/DDBJ whole genome shotgun (WGS) entry which is preliminary data.</text>
</comment>
<evidence type="ECO:0000313" key="5">
    <source>
        <dbReference type="EMBL" id="EID75711.1"/>
    </source>
</evidence>
<dbReference type="Gene3D" id="3.20.20.80">
    <property type="entry name" value="Glycosidases"/>
    <property type="match status" value="1"/>
</dbReference>
<dbReference type="GO" id="GO:0016052">
    <property type="term" value="P:carbohydrate catabolic process"/>
    <property type="evidence" value="ECO:0007669"/>
    <property type="project" value="TreeGrafter"/>
</dbReference>
<dbReference type="GO" id="GO:0003796">
    <property type="term" value="F:lysozyme activity"/>
    <property type="evidence" value="ECO:0007669"/>
    <property type="project" value="InterPro"/>
</dbReference>
<proteinExistence type="inferred from homology"/>
<dbReference type="InterPro" id="IPR002053">
    <property type="entry name" value="Glyco_hydro_25"/>
</dbReference>
<dbReference type="InterPro" id="IPR018077">
    <property type="entry name" value="Glyco_hydro_fam25_subgr"/>
</dbReference>
<sequence>MADARKTLKNLNRRKLPQRKTTRRKQKTVFSLGKHVILPIILIAFLVALWHYRYAMYFFFRQKLHKQYEVSLTQEMRIYDVLTRHDSHLYGIDVSHYQGVINWDKAVKIQDSFPISFVFVRATAGKNLVDRTFHANWKELDEKGIIKGAYHYYRPDENSLQQADNFIKAVRLKKGDLPPVLDIENVPQSQSMESLKTGLRRWLHKVESHYGVRPILYSGEDFYNRYLYNDFSEYTVWIANYNFFVEDIQPDWHFWQFTDKAMLPGCKEAIDVNIFNGDSLKLKSLLLK</sequence>
<accession>I0WH45</accession>
<dbReference type="SMART" id="SM00641">
    <property type="entry name" value="Glyco_25"/>
    <property type="match status" value="1"/>
</dbReference>
<evidence type="ECO:0000256" key="2">
    <source>
        <dbReference type="ARBA" id="ARBA00022801"/>
    </source>
</evidence>
<dbReference type="AlphaFoldDB" id="I0WH45"/>
<dbReference type="EMBL" id="AJJU01000004">
    <property type="protein sequence ID" value="EID75711.1"/>
    <property type="molecule type" value="Genomic_DNA"/>
</dbReference>
<name>I0WH45_9FLAO</name>
<keyword evidence="6" id="KW-1185">Reference proteome</keyword>
<dbReference type="PROSITE" id="PS51904">
    <property type="entry name" value="GLYCOSYL_HYDROL_F25_2"/>
    <property type="match status" value="1"/>
</dbReference>
<dbReference type="eggNOG" id="COG3757">
    <property type="taxonomic scope" value="Bacteria"/>
</dbReference>
<reference evidence="5 6" key="1">
    <citation type="journal article" date="2012" name="J. Bacteriol.">
        <title>Genome Sequence of the Halotolerant Bacterium Imtechella halotolerans K1T.</title>
        <authorList>
            <person name="Kumar S."/>
            <person name="Vikram S."/>
            <person name="Subramanian S."/>
            <person name="Raghava G.P."/>
            <person name="Pinnaka A.K."/>
        </authorList>
    </citation>
    <scope>NUCLEOTIDE SEQUENCE [LARGE SCALE GENOMIC DNA]</scope>
    <source>
        <strain evidence="5 6">K1</strain>
    </source>
</reference>
<dbReference type="Pfam" id="PF01183">
    <property type="entry name" value="Glyco_hydro_25"/>
    <property type="match status" value="1"/>
</dbReference>
<dbReference type="GO" id="GO:0016998">
    <property type="term" value="P:cell wall macromolecule catabolic process"/>
    <property type="evidence" value="ECO:0007669"/>
    <property type="project" value="InterPro"/>
</dbReference>
<evidence type="ECO:0000256" key="1">
    <source>
        <dbReference type="ARBA" id="ARBA00010646"/>
    </source>
</evidence>
<dbReference type="SUPFAM" id="SSF51445">
    <property type="entry name" value="(Trans)glycosidases"/>
    <property type="match status" value="1"/>
</dbReference>
<evidence type="ECO:0000256" key="4">
    <source>
        <dbReference type="SAM" id="Phobius"/>
    </source>
</evidence>
<dbReference type="STRING" id="946077.W5A_05833"/>
<keyword evidence="3" id="KW-0326">Glycosidase</keyword>
<evidence type="ECO:0000256" key="3">
    <source>
        <dbReference type="ARBA" id="ARBA00023295"/>
    </source>
</evidence>
<keyword evidence="4" id="KW-0812">Transmembrane</keyword>
<keyword evidence="4" id="KW-0472">Membrane</keyword>
<evidence type="ECO:0000313" key="6">
    <source>
        <dbReference type="Proteomes" id="UP000005938"/>
    </source>
</evidence>
<dbReference type="GO" id="GO:0009253">
    <property type="term" value="P:peptidoglycan catabolic process"/>
    <property type="evidence" value="ECO:0007669"/>
    <property type="project" value="InterPro"/>
</dbReference>
<gene>
    <name evidence="5" type="ORF">W5A_05833</name>
</gene>
<dbReference type="RefSeq" id="WP_008238356.1">
    <property type="nucleotide sequence ID" value="NZ_AJJU01000004.1"/>
</dbReference>
<protein>
    <submittedName>
        <fullName evidence="5">Glycoside hydrolase</fullName>
    </submittedName>
</protein>
<dbReference type="PANTHER" id="PTHR34135:SF2">
    <property type="entry name" value="LYSOZYME"/>
    <property type="match status" value="1"/>
</dbReference>
<comment type="similarity">
    <text evidence="1">Belongs to the glycosyl hydrolase 25 family.</text>
</comment>
<keyword evidence="4" id="KW-1133">Transmembrane helix</keyword>
<feature type="transmembrane region" description="Helical" evidence="4">
    <location>
        <begin position="29"/>
        <end position="52"/>
    </location>
</feature>
<dbReference type="OrthoDB" id="9798192at2"/>
<keyword evidence="2 5" id="KW-0378">Hydrolase</keyword>